<evidence type="ECO:0000256" key="2">
    <source>
        <dbReference type="ARBA" id="ARBA00023163"/>
    </source>
</evidence>
<dbReference type="PANTHER" id="PTHR31314">
    <property type="entry name" value="MYB FAMILY TRANSCRIPTION FACTOR PHL7-LIKE"/>
    <property type="match status" value="1"/>
</dbReference>
<dbReference type="EMBL" id="JAMYWD010000001">
    <property type="protein sequence ID" value="KAJ4981864.1"/>
    <property type="molecule type" value="Genomic_DNA"/>
</dbReference>
<dbReference type="FunFam" id="1.10.10.60:FF:000002">
    <property type="entry name" value="Myb family transcription factor"/>
    <property type="match status" value="1"/>
</dbReference>
<comment type="caution">
    <text evidence="6">The sequence shown here is derived from an EMBL/GenBank/DDBJ whole genome shotgun (WGS) entry which is preliminary data.</text>
</comment>
<dbReference type="Gene3D" id="1.10.10.60">
    <property type="entry name" value="Homeodomain-like"/>
    <property type="match status" value="1"/>
</dbReference>
<evidence type="ECO:0000256" key="4">
    <source>
        <dbReference type="SAM" id="MobiDB-lite"/>
    </source>
</evidence>
<feature type="region of interest" description="Disordered" evidence="4">
    <location>
        <begin position="522"/>
        <end position="544"/>
    </location>
</feature>
<name>A0A9Q0L4R0_9MAGN</name>
<dbReference type="GO" id="GO:0003677">
    <property type="term" value="F:DNA binding"/>
    <property type="evidence" value="ECO:0007669"/>
    <property type="project" value="InterPro"/>
</dbReference>
<reference evidence="6" key="1">
    <citation type="journal article" date="2023" name="Plant J.">
        <title>The genome of the king protea, Protea cynaroides.</title>
        <authorList>
            <person name="Chang J."/>
            <person name="Duong T.A."/>
            <person name="Schoeman C."/>
            <person name="Ma X."/>
            <person name="Roodt D."/>
            <person name="Barker N."/>
            <person name="Li Z."/>
            <person name="Van de Peer Y."/>
            <person name="Mizrachi E."/>
        </authorList>
    </citation>
    <scope>NUCLEOTIDE SEQUENCE</scope>
    <source>
        <tissue evidence="6">Young leaves</tissue>
    </source>
</reference>
<evidence type="ECO:0000313" key="6">
    <source>
        <dbReference type="EMBL" id="KAJ4981864.1"/>
    </source>
</evidence>
<feature type="compositionally biased region" description="Polar residues" evidence="4">
    <location>
        <begin position="79"/>
        <end position="99"/>
    </location>
</feature>
<feature type="compositionally biased region" description="Basic and acidic residues" evidence="4">
    <location>
        <begin position="442"/>
        <end position="455"/>
    </location>
</feature>
<evidence type="ECO:0000313" key="7">
    <source>
        <dbReference type="Proteomes" id="UP001141806"/>
    </source>
</evidence>
<dbReference type="SUPFAM" id="SSF46689">
    <property type="entry name" value="Homeodomain-like"/>
    <property type="match status" value="1"/>
</dbReference>
<dbReference type="Pfam" id="PF00249">
    <property type="entry name" value="Myb_DNA-binding"/>
    <property type="match status" value="1"/>
</dbReference>
<feature type="compositionally biased region" description="Polar residues" evidence="4">
    <location>
        <begin position="28"/>
        <end position="46"/>
    </location>
</feature>
<dbReference type="PROSITE" id="PS51294">
    <property type="entry name" value="HTH_MYB"/>
    <property type="match status" value="1"/>
</dbReference>
<dbReference type="PANTHER" id="PTHR31314:SF174">
    <property type="entry name" value="OS02G0241200 PROTEIN"/>
    <property type="match status" value="1"/>
</dbReference>
<dbReference type="InterPro" id="IPR017930">
    <property type="entry name" value="Myb_dom"/>
</dbReference>
<accession>A0A9Q0L4R0</accession>
<dbReference type="InterPro" id="IPR046955">
    <property type="entry name" value="PHR1-like"/>
</dbReference>
<feature type="region of interest" description="Disordered" evidence="4">
    <location>
        <begin position="1"/>
        <end position="99"/>
    </location>
</feature>
<organism evidence="6 7">
    <name type="scientific">Protea cynaroides</name>
    <dbReference type="NCBI Taxonomy" id="273540"/>
    <lineage>
        <taxon>Eukaryota</taxon>
        <taxon>Viridiplantae</taxon>
        <taxon>Streptophyta</taxon>
        <taxon>Embryophyta</taxon>
        <taxon>Tracheophyta</taxon>
        <taxon>Spermatophyta</taxon>
        <taxon>Magnoliopsida</taxon>
        <taxon>Proteales</taxon>
        <taxon>Proteaceae</taxon>
        <taxon>Protea</taxon>
    </lineage>
</organism>
<dbReference type="Proteomes" id="UP001141806">
    <property type="component" value="Unassembled WGS sequence"/>
</dbReference>
<dbReference type="NCBIfam" id="TIGR01557">
    <property type="entry name" value="myb_SHAQKYF"/>
    <property type="match status" value="1"/>
</dbReference>
<dbReference type="InterPro" id="IPR001005">
    <property type="entry name" value="SANT/Myb"/>
</dbReference>
<feature type="compositionally biased region" description="Polar residues" evidence="4">
    <location>
        <begin position="529"/>
        <end position="544"/>
    </location>
</feature>
<dbReference type="InterPro" id="IPR006447">
    <property type="entry name" value="Myb_dom_plants"/>
</dbReference>
<dbReference type="OrthoDB" id="551907at2759"/>
<feature type="region of interest" description="Disordered" evidence="4">
    <location>
        <begin position="434"/>
        <end position="458"/>
    </location>
</feature>
<keyword evidence="1" id="KW-0805">Transcription regulation</keyword>
<keyword evidence="3" id="KW-0539">Nucleus</keyword>
<dbReference type="AlphaFoldDB" id="A0A9Q0L4R0"/>
<keyword evidence="2" id="KW-0804">Transcription</keyword>
<protein>
    <recommendedName>
        <fullName evidence="5">HTH myb-type domain-containing protein</fullName>
    </recommendedName>
</protein>
<proteinExistence type="predicted"/>
<dbReference type="GO" id="GO:0003700">
    <property type="term" value="F:DNA-binding transcription factor activity"/>
    <property type="evidence" value="ECO:0007669"/>
    <property type="project" value="InterPro"/>
</dbReference>
<keyword evidence="7" id="KW-1185">Reference proteome</keyword>
<feature type="domain" description="HTH myb-type" evidence="5">
    <location>
        <begin position="104"/>
        <end position="164"/>
    </location>
</feature>
<evidence type="ECO:0000256" key="3">
    <source>
        <dbReference type="ARBA" id="ARBA00023242"/>
    </source>
</evidence>
<dbReference type="InterPro" id="IPR009057">
    <property type="entry name" value="Homeodomain-like_sf"/>
</dbReference>
<sequence>MLGSDIKGVGVDMVEGEEVCDDREKSNGSDSQARNTSDQVSSQKRSSPFDLNEEAISEEGSSTADAATTLMEEDEAATGGNSQKNTLSGEDSERTSTSVRQYVRSKMPRLRWTPDLHLAFVHAVEKLGGQERATPKLVLQSMNVRGLSIAHVKSHLQMYRSKKLDESGQVLSHTTRAMQGLDHLPEMFYQRMGPHHHYRMDSHSLILGRNGHNPNPVHSLFKSHLSQQPFDFTNGSSRHQEWAFKQHVAVKPMSLSTKEQGLFRSSNHDIIFRNDEKPSTSHLFDVRNAITGIGPIQGIHFLEEKKWPPREIIGNQGKDRKVPANIAWASTSLQPVANQTLKMQPYGWSINNNSDSNSCDPVVISDDFEPEYEPPFRLELQGSQGNQPKPIVLKTKEKEGLPNLQLSLSHNFNEDDKKKSHDSLREVNINLSLSLSPSSSRGEAKPSEKRMDTDQNKNWSLQTNCSKATLRLIAKELDDLKNSAVGFFMGKRPDFKVVKTYLSTNPSSQHDSLIARSSKQGLGCDNRSHQVSSDVGSGPSSTKAPWEAQISNFPQFSTCNIGSSALPAGSPDLLSRTPADCRIGPDPHSFVSINHFQVLRPVVDSLAEGLENPLCESVYPNLIGCPAPIQCPTSTFAPSTDLPPPFFVPNPPLILYHPQLLAGNEVELYDESRSSLSLPLDLIPLASM</sequence>
<gene>
    <name evidence="6" type="ORF">NE237_032701</name>
</gene>
<evidence type="ECO:0000259" key="5">
    <source>
        <dbReference type="PROSITE" id="PS51294"/>
    </source>
</evidence>
<evidence type="ECO:0000256" key="1">
    <source>
        <dbReference type="ARBA" id="ARBA00023015"/>
    </source>
</evidence>